<protein>
    <recommendedName>
        <fullName evidence="3">Avirulence (Avh) protein</fullName>
    </recommendedName>
</protein>
<organism evidence="1 2">
    <name type="scientific">Phytophthora megakarya</name>
    <dbReference type="NCBI Taxonomy" id="4795"/>
    <lineage>
        <taxon>Eukaryota</taxon>
        <taxon>Sar</taxon>
        <taxon>Stramenopiles</taxon>
        <taxon>Oomycota</taxon>
        <taxon>Peronosporomycetes</taxon>
        <taxon>Peronosporales</taxon>
        <taxon>Peronosporaceae</taxon>
        <taxon>Phytophthora</taxon>
    </lineage>
</organism>
<evidence type="ECO:0000313" key="2">
    <source>
        <dbReference type="Proteomes" id="UP000198211"/>
    </source>
</evidence>
<dbReference type="Proteomes" id="UP000198211">
    <property type="component" value="Unassembled WGS sequence"/>
</dbReference>
<comment type="caution">
    <text evidence="1">The sequence shown here is derived from an EMBL/GenBank/DDBJ whole genome shotgun (WGS) entry which is preliminary data.</text>
</comment>
<keyword evidence="2" id="KW-1185">Reference proteome</keyword>
<sequence length="53" mass="6557">MGVHPDEVYQTLGLQKRMTDAYHRSDWKKMKKSARYKKWRNYQMAWFAKYNAL</sequence>
<evidence type="ECO:0000313" key="1">
    <source>
        <dbReference type="EMBL" id="OWZ01657.1"/>
    </source>
</evidence>
<dbReference type="AlphaFoldDB" id="A0A225VA65"/>
<name>A0A225VA65_9STRA</name>
<dbReference type="EMBL" id="NBNE01006688">
    <property type="protein sequence ID" value="OWZ01657.1"/>
    <property type="molecule type" value="Genomic_DNA"/>
</dbReference>
<reference evidence="2" key="1">
    <citation type="submission" date="2017-03" db="EMBL/GenBank/DDBJ databases">
        <title>Phytopthora megakarya and P. palmivora, two closely related causual agents of cacao black pod achieved similar genome size and gene model numbers by different mechanisms.</title>
        <authorList>
            <person name="Ali S."/>
            <person name="Shao J."/>
            <person name="Larry D.J."/>
            <person name="Kronmiller B."/>
            <person name="Shen D."/>
            <person name="Strem M.D."/>
            <person name="Melnick R.L."/>
            <person name="Guiltinan M.J."/>
            <person name="Tyler B.M."/>
            <person name="Meinhardt L.W."/>
            <person name="Bailey B.A."/>
        </authorList>
    </citation>
    <scope>NUCLEOTIDE SEQUENCE [LARGE SCALE GENOMIC DNA]</scope>
    <source>
        <strain evidence="2">zdho120</strain>
    </source>
</reference>
<proteinExistence type="predicted"/>
<accession>A0A225VA65</accession>
<evidence type="ECO:0008006" key="3">
    <source>
        <dbReference type="Google" id="ProtNLM"/>
    </source>
</evidence>
<gene>
    <name evidence="1" type="ORF">PHMEG_00026914</name>
</gene>